<dbReference type="CDD" id="cd06170">
    <property type="entry name" value="LuxR_C_like"/>
    <property type="match status" value="1"/>
</dbReference>
<keyword evidence="3" id="KW-0804">Transcription</keyword>
<dbReference type="EMBL" id="JACHIN010000003">
    <property type="protein sequence ID" value="MBB5077421.1"/>
    <property type="molecule type" value="Genomic_DNA"/>
</dbReference>
<dbReference type="GO" id="GO:0006355">
    <property type="term" value="P:regulation of DNA-templated transcription"/>
    <property type="evidence" value="ECO:0007669"/>
    <property type="project" value="InterPro"/>
</dbReference>
<dbReference type="InterPro" id="IPR016032">
    <property type="entry name" value="Sig_transdc_resp-reg_C-effctor"/>
</dbReference>
<dbReference type="AlphaFoldDB" id="A0A7W8A257"/>
<name>A0A7W8A257_9ACTN</name>
<dbReference type="PANTHER" id="PTHR44688:SF25">
    <property type="entry name" value="HTH LUXR-TYPE DOMAIN-CONTAINING PROTEIN"/>
    <property type="match status" value="1"/>
</dbReference>
<dbReference type="Pfam" id="PF00196">
    <property type="entry name" value="GerE"/>
    <property type="match status" value="1"/>
</dbReference>
<proteinExistence type="predicted"/>
<keyword evidence="7" id="KW-1185">Reference proteome</keyword>
<evidence type="ECO:0000256" key="2">
    <source>
        <dbReference type="ARBA" id="ARBA00023125"/>
    </source>
</evidence>
<dbReference type="Gene3D" id="3.40.50.2300">
    <property type="match status" value="1"/>
</dbReference>
<evidence type="ECO:0000256" key="4">
    <source>
        <dbReference type="SAM" id="MobiDB-lite"/>
    </source>
</evidence>
<dbReference type="PRINTS" id="PR00038">
    <property type="entry name" value="HTHLUXR"/>
</dbReference>
<dbReference type="Proteomes" id="UP000568380">
    <property type="component" value="Unassembled WGS sequence"/>
</dbReference>
<dbReference type="SMART" id="SM00421">
    <property type="entry name" value="HTH_LUXR"/>
    <property type="match status" value="1"/>
</dbReference>
<feature type="domain" description="HTH luxR-type" evidence="5">
    <location>
        <begin position="154"/>
        <end position="219"/>
    </location>
</feature>
<dbReference type="GO" id="GO:0003677">
    <property type="term" value="F:DNA binding"/>
    <property type="evidence" value="ECO:0007669"/>
    <property type="project" value="UniProtKB-KW"/>
</dbReference>
<evidence type="ECO:0000259" key="5">
    <source>
        <dbReference type="PROSITE" id="PS50043"/>
    </source>
</evidence>
<comment type="caution">
    <text evidence="6">The sequence shown here is derived from an EMBL/GenBank/DDBJ whole genome shotgun (WGS) entry which is preliminary data.</text>
</comment>
<organism evidence="6 7">
    <name type="scientific">Nonomuraea endophytica</name>
    <dbReference type="NCBI Taxonomy" id="714136"/>
    <lineage>
        <taxon>Bacteria</taxon>
        <taxon>Bacillati</taxon>
        <taxon>Actinomycetota</taxon>
        <taxon>Actinomycetes</taxon>
        <taxon>Streptosporangiales</taxon>
        <taxon>Streptosporangiaceae</taxon>
        <taxon>Nonomuraea</taxon>
    </lineage>
</organism>
<evidence type="ECO:0000256" key="1">
    <source>
        <dbReference type="ARBA" id="ARBA00023015"/>
    </source>
</evidence>
<feature type="region of interest" description="Disordered" evidence="4">
    <location>
        <begin position="138"/>
        <end position="160"/>
    </location>
</feature>
<protein>
    <submittedName>
        <fullName evidence="6">DNA-binding NarL/FixJ family response regulator</fullName>
    </submittedName>
</protein>
<sequence>MTSERVALVSLGSEVVRCGLCAMLRDLDTVDDVVGSSCVDQSMGILHSGRPTLLVLSDTPEPQRAEKLARTASDLGVRVLLVLRTASDRTLAQVAPIPADGYLLENVLTRESLSSALSDLESGLVPMPGAVVRKLMAQVGPDPRNRQPAPARRDETTDGPLSCREMEALALLVEGLSNKQIARRLGISEHGAKRHVANILAKLSVPNRTLAAAVAISRGLVRDPGDPGDARRPRG</sequence>
<dbReference type="PROSITE" id="PS50043">
    <property type="entry name" value="HTH_LUXR_2"/>
    <property type="match status" value="1"/>
</dbReference>
<evidence type="ECO:0000313" key="6">
    <source>
        <dbReference type="EMBL" id="MBB5077421.1"/>
    </source>
</evidence>
<evidence type="ECO:0000256" key="3">
    <source>
        <dbReference type="ARBA" id="ARBA00023163"/>
    </source>
</evidence>
<accession>A0A7W8A257</accession>
<dbReference type="PANTHER" id="PTHR44688">
    <property type="entry name" value="DNA-BINDING TRANSCRIPTIONAL ACTIVATOR DEVR_DOSR"/>
    <property type="match status" value="1"/>
</dbReference>
<evidence type="ECO:0000313" key="7">
    <source>
        <dbReference type="Proteomes" id="UP000568380"/>
    </source>
</evidence>
<dbReference type="SUPFAM" id="SSF46894">
    <property type="entry name" value="C-terminal effector domain of the bipartite response regulators"/>
    <property type="match status" value="1"/>
</dbReference>
<keyword evidence="2 6" id="KW-0238">DNA-binding</keyword>
<dbReference type="InterPro" id="IPR000792">
    <property type="entry name" value="Tscrpt_reg_LuxR_C"/>
</dbReference>
<gene>
    <name evidence="6" type="ORF">HNR40_002894</name>
</gene>
<keyword evidence="1" id="KW-0805">Transcription regulation</keyword>
<reference evidence="6 7" key="1">
    <citation type="submission" date="2020-08" db="EMBL/GenBank/DDBJ databases">
        <title>Genomic Encyclopedia of Type Strains, Phase IV (KMG-IV): sequencing the most valuable type-strain genomes for metagenomic binning, comparative biology and taxonomic classification.</title>
        <authorList>
            <person name="Goeker M."/>
        </authorList>
    </citation>
    <scope>NUCLEOTIDE SEQUENCE [LARGE SCALE GENOMIC DNA]</scope>
    <source>
        <strain evidence="6 7">DSM 45385</strain>
    </source>
</reference>